<evidence type="ECO:0000313" key="3">
    <source>
        <dbReference type="Proteomes" id="UP001595823"/>
    </source>
</evidence>
<gene>
    <name evidence="2" type="ORF">ACFPET_01880</name>
</gene>
<accession>A0ABV8TT86</accession>
<name>A0ABV8TT86_9ACTN</name>
<keyword evidence="1" id="KW-0472">Membrane</keyword>
<protein>
    <submittedName>
        <fullName evidence="2">Uncharacterized protein</fullName>
    </submittedName>
</protein>
<dbReference type="Proteomes" id="UP001595823">
    <property type="component" value="Unassembled WGS sequence"/>
</dbReference>
<proteinExistence type="predicted"/>
<evidence type="ECO:0000313" key="2">
    <source>
        <dbReference type="EMBL" id="MFC4333943.1"/>
    </source>
</evidence>
<feature type="transmembrane region" description="Helical" evidence="1">
    <location>
        <begin position="40"/>
        <end position="60"/>
    </location>
</feature>
<reference evidence="3" key="1">
    <citation type="journal article" date="2019" name="Int. J. Syst. Evol. Microbiol.">
        <title>The Global Catalogue of Microorganisms (GCM) 10K type strain sequencing project: providing services to taxonomists for standard genome sequencing and annotation.</title>
        <authorList>
            <consortium name="The Broad Institute Genomics Platform"/>
            <consortium name="The Broad Institute Genome Sequencing Center for Infectious Disease"/>
            <person name="Wu L."/>
            <person name="Ma J."/>
        </authorList>
    </citation>
    <scope>NUCLEOTIDE SEQUENCE [LARGE SCALE GENOMIC DNA]</scope>
    <source>
        <strain evidence="3">IBRC-M 10908</strain>
    </source>
</reference>
<keyword evidence="1" id="KW-0812">Transmembrane</keyword>
<dbReference type="PROSITE" id="PS51257">
    <property type="entry name" value="PROKAR_LIPOPROTEIN"/>
    <property type="match status" value="1"/>
</dbReference>
<dbReference type="EMBL" id="JBHSDK010000002">
    <property type="protein sequence ID" value="MFC4333943.1"/>
    <property type="molecule type" value="Genomic_DNA"/>
</dbReference>
<keyword evidence="3" id="KW-1185">Reference proteome</keyword>
<comment type="caution">
    <text evidence="2">The sequence shown here is derived from an EMBL/GenBank/DDBJ whole genome shotgun (WGS) entry which is preliminary data.</text>
</comment>
<organism evidence="2 3">
    <name type="scientific">Salininema proteolyticum</name>
    <dbReference type="NCBI Taxonomy" id="1607685"/>
    <lineage>
        <taxon>Bacteria</taxon>
        <taxon>Bacillati</taxon>
        <taxon>Actinomycetota</taxon>
        <taxon>Actinomycetes</taxon>
        <taxon>Glycomycetales</taxon>
        <taxon>Glycomycetaceae</taxon>
        <taxon>Salininema</taxon>
    </lineage>
</organism>
<keyword evidence="1" id="KW-1133">Transmembrane helix</keyword>
<dbReference type="RefSeq" id="WP_380617681.1">
    <property type="nucleotide sequence ID" value="NZ_JBHSDK010000002.1"/>
</dbReference>
<evidence type="ECO:0000256" key="1">
    <source>
        <dbReference type="SAM" id="Phobius"/>
    </source>
</evidence>
<feature type="transmembrane region" description="Helical" evidence="1">
    <location>
        <begin position="7"/>
        <end position="28"/>
    </location>
</feature>
<sequence>MLGFLRWFQGLFIVLAACALFVSILLAVDNAKTAGVPGSLVFTGIGILSVLISLAIGTALPRPSDRELR</sequence>